<name>A0A1S1UEF4_9BURK</name>
<dbReference type="RefSeq" id="WP_071075955.1">
    <property type="nucleotide sequence ID" value="NZ_LFKP01000003.1"/>
</dbReference>
<accession>A0A1S1UEF4</accession>
<protein>
    <recommendedName>
        <fullName evidence="5">Transmembrane protein</fullName>
    </recommendedName>
</protein>
<evidence type="ECO:0008006" key="5">
    <source>
        <dbReference type="Google" id="ProtNLM"/>
    </source>
</evidence>
<proteinExistence type="predicted"/>
<sequence>MTIRRSIARLRLLAAGLLVASLPWQVALAAPADQAGFEFAVLGHSFNAGPDDGPLKKAIAETSAFNASFVVATGIKAASESCSDKLYSQRKEVLDASGPPLIVSLSASDWANCRNSRGRVNAIERLNRLRDVYFADDQSLGQRKLTLSRLSSTAKFRSYAENAHWEYGGVLFATINLPANNNHFLPEAGRNSEFEDRLVANRSWLQRLFAMAQRKKLDGIVLFSDGDVGVLDEDDNSLLPSFSSKQDGFAGPRKQIRTLAKKFSGKVLLVDTQRDGDADGKEGKEGKSRKAAARAGGPKISWKGNLGHVSIDNDWSAIAVRPGKTPFFEVRQRAVRPSAQARAKASTVRR</sequence>
<feature type="region of interest" description="Disordered" evidence="1">
    <location>
        <begin position="274"/>
        <end position="298"/>
    </location>
</feature>
<feature type="signal peptide" evidence="2">
    <location>
        <begin position="1"/>
        <end position="29"/>
    </location>
</feature>
<dbReference type="AlphaFoldDB" id="A0A1S1UEF4"/>
<comment type="caution">
    <text evidence="3">The sequence shown here is derived from an EMBL/GenBank/DDBJ whole genome shotgun (WGS) entry which is preliminary data.</text>
</comment>
<organism evidence="3 4">
    <name type="scientific">Janthinobacterium lividum</name>
    <dbReference type="NCBI Taxonomy" id="29581"/>
    <lineage>
        <taxon>Bacteria</taxon>
        <taxon>Pseudomonadati</taxon>
        <taxon>Pseudomonadota</taxon>
        <taxon>Betaproteobacteria</taxon>
        <taxon>Burkholderiales</taxon>
        <taxon>Oxalobacteraceae</taxon>
        <taxon>Janthinobacterium</taxon>
    </lineage>
</organism>
<keyword evidence="2" id="KW-0732">Signal</keyword>
<feature type="compositionally biased region" description="Basic and acidic residues" evidence="1">
    <location>
        <begin position="274"/>
        <end position="288"/>
    </location>
</feature>
<reference evidence="3 4" key="1">
    <citation type="submission" date="2015-06" db="EMBL/GenBank/DDBJ databases">
        <title>Draft genome sequencing of a biphenyl-degrading bacterium, Janthinobacterium lividum MEG1.</title>
        <authorList>
            <person name="Shimodaira J."/>
            <person name="Hatta T."/>
        </authorList>
    </citation>
    <scope>NUCLEOTIDE SEQUENCE [LARGE SCALE GENOMIC DNA]</scope>
    <source>
        <strain evidence="3 4">MEG1</strain>
    </source>
</reference>
<evidence type="ECO:0000256" key="1">
    <source>
        <dbReference type="SAM" id="MobiDB-lite"/>
    </source>
</evidence>
<dbReference type="Proteomes" id="UP000179840">
    <property type="component" value="Unassembled WGS sequence"/>
</dbReference>
<feature type="chain" id="PRO_5010171119" description="Transmembrane protein" evidence="2">
    <location>
        <begin position="30"/>
        <end position="350"/>
    </location>
</feature>
<dbReference type="EMBL" id="LFKP01000003">
    <property type="protein sequence ID" value="OHV98787.1"/>
    <property type="molecule type" value="Genomic_DNA"/>
</dbReference>
<evidence type="ECO:0000256" key="2">
    <source>
        <dbReference type="SAM" id="SignalP"/>
    </source>
</evidence>
<evidence type="ECO:0000313" key="3">
    <source>
        <dbReference type="EMBL" id="OHV98787.1"/>
    </source>
</evidence>
<gene>
    <name evidence="3" type="ORF">AKG95_06235</name>
</gene>
<evidence type="ECO:0000313" key="4">
    <source>
        <dbReference type="Proteomes" id="UP000179840"/>
    </source>
</evidence>